<evidence type="ECO:0000313" key="2">
    <source>
        <dbReference type="Proteomes" id="UP000308197"/>
    </source>
</evidence>
<dbReference type="Proteomes" id="UP000308197">
    <property type="component" value="Unassembled WGS sequence"/>
</dbReference>
<dbReference type="AlphaFoldDB" id="A0A5C3PPE3"/>
<reference evidence="1 2" key="1">
    <citation type="journal article" date="2019" name="Nat. Ecol. Evol.">
        <title>Megaphylogeny resolves global patterns of mushroom evolution.</title>
        <authorList>
            <person name="Varga T."/>
            <person name="Krizsan K."/>
            <person name="Foldi C."/>
            <person name="Dima B."/>
            <person name="Sanchez-Garcia M."/>
            <person name="Sanchez-Ramirez S."/>
            <person name="Szollosi G.J."/>
            <person name="Szarkandi J.G."/>
            <person name="Papp V."/>
            <person name="Albert L."/>
            <person name="Andreopoulos W."/>
            <person name="Angelini C."/>
            <person name="Antonin V."/>
            <person name="Barry K.W."/>
            <person name="Bougher N.L."/>
            <person name="Buchanan P."/>
            <person name="Buyck B."/>
            <person name="Bense V."/>
            <person name="Catcheside P."/>
            <person name="Chovatia M."/>
            <person name="Cooper J."/>
            <person name="Damon W."/>
            <person name="Desjardin D."/>
            <person name="Finy P."/>
            <person name="Geml J."/>
            <person name="Haridas S."/>
            <person name="Hughes K."/>
            <person name="Justo A."/>
            <person name="Karasinski D."/>
            <person name="Kautmanova I."/>
            <person name="Kiss B."/>
            <person name="Kocsube S."/>
            <person name="Kotiranta H."/>
            <person name="LaButti K.M."/>
            <person name="Lechner B.E."/>
            <person name="Liimatainen K."/>
            <person name="Lipzen A."/>
            <person name="Lukacs Z."/>
            <person name="Mihaltcheva S."/>
            <person name="Morgado L.N."/>
            <person name="Niskanen T."/>
            <person name="Noordeloos M.E."/>
            <person name="Ohm R.A."/>
            <person name="Ortiz-Santana B."/>
            <person name="Ovrebo C."/>
            <person name="Racz N."/>
            <person name="Riley R."/>
            <person name="Savchenko A."/>
            <person name="Shiryaev A."/>
            <person name="Soop K."/>
            <person name="Spirin V."/>
            <person name="Szebenyi C."/>
            <person name="Tomsovsky M."/>
            <person name="Tulloss R.E."/>
            <person name="Uehling J."/>
            <person name="Grigoriev I.V."/>
            <person name="Vagvolgyi C."/>
            <person name="Papp T."/>
            <person name="Martin F.M."/>
            <person name="Miettinen O."/>
            <person name="Hibbett D.S."/>
            <person name="Nagy L.G."/>
        </authorList>
    </citation>
    <scope>NUCLEOTIDE SEQUENCE [LARGE SCALE GENOMIC DNA]</scope>
    <source>
        <strain evidence="1 2">HHB13444</strain>
    </source>
</reference>
<name>A0A5C3PPE3_9APHY</name>
<proteinExistence type="predicted"/>
<gene>
    <name evidence="1" type="ORF">K466DRAFT_338240</name>
</gene>
<evidence type="ECO:0000313" key="1">
    <source>
        <dbReference type="EMBL" id="TFK91201.1"/>
    </source>
</evidence>
<sequence length="163" mass="17618">MCASHTSGMKSEVPYIQRQITENSVVSRFVFTGLVPIVSRCRGPSVKCDWPVLSQPARSRPAIHCRCPPSCARTIRHSAKNLYDPVSIQTSWSRSHDVVKVLLQATRAVPSHSASVTEASCPSSPSGHSRIPSFSSGMPRLSIPYVLFLRGVAFGTAPPLSSS</sequence>
<keyword evidence="2" id="KW-1185">Reference proteome</keyword>
<protein>
    <submittedName>
        <fullName evidence="1">Uncharacterized protein</fullName>
    </submittedName>
</protein>
<dbReference type="InParanoid" id="A0A5C3PPE3"/>
<organism evidence="1 2">
    <name type="scientific">Polyporus arcularius HHB13444</name>
    <dbReference type="NCBI Taxonomy" id="1314778"/>
    <lineage>
        <taxon>Eukaryota</taxon>
        <taxon>Fungi</taxon>
        <taxon>Dikarya</taxon>
        <taxon>Basidiomycota</taxon>
        <taxon>Agaricomycotina</taxon>
        <taxon>Agaricomycetes</taxon>
        <taxon>Polyporales</taxon>
        <taxon>Polyporaceae</taxon>
        <taxon>Polyporus</taxon>
    </lineage>
</organism>
<accession>A0A5C3PPE3</accession>
<dbReference type="EMBL" id="ML211026">
    <property type="protein sequence ID" value="TFK91201.1"/>
    <property type="molecule type" value="Genomic_DNA"/>
</dbReference>